<dbReference type="InterPro" id="IPR036388">
    <property type="entry name" value="WH-like_DNA-bd_sf"/>
</dbReference>
<evidence type="ECO:0000313" key="9">
    <source>
        <dbReference type="Proteomes" id="UP000031599"/>
    </source>
</evidence>
<comment type="caution">
    <text evidence="8">The sequence shown here is derived from an EMBL/GenBank/DDBJ whole genome shotgun (WGS) entry which is preliminary data.</text>
</comment>
<dbReference type="RefSeq" id="WP_052546008.1">
    <property type="nucleotide sequence ID" value="NZ_JMCC02000001.1"/>
</dbReference>
<keyword evidence="2" id="KW-0805">Transcription regulation</keyword>
<dbReference type="InterPro" id="IPR014284">
    <property type="entry name" value="RNA_pol_sigma-70_dom"/>
</dbReference>
<comment type="similarity">
    <text evidence="1">Belongs to the sigma-70 factor family. ECF subfamily.</text>
</comment>
<dbReference type="InterPro" id="IPR007627">
    <property type="entry name" value="RNA_pol_sigma70_r2"/>
</dbReference>
<dbReference type="Pfam" id="PF08281">
    <property type="entry name" value="Sigma70_r4_2"/>
    <property type="match status" value="1"/>
</dbReference>
<dbReference type="InterPro" id="IPR013324">
    <property type="entry name" value="RNA_pol_sigma_r3/r4-like"/>
</dbReference>
<keyword evidence="5" id="KW-0804">Transcription</keyword>
<evidence type="ECO:0000256" key="1">
    <source>
        <dbReference type="ARBA" id="ARBA00010641"/>
    </source>
</evidence>
<feature type="domain" description="RNA polymerase sigma-70 region 2" evidence="6">
    <location>
        <begin position="21"/>
        <end position="88"/>
    </location>
</feature>
<reference evidence="8 9" key="1">
    <citation type="submission" date="2014-12" db="EMBL/GenBank/DDBJ databases">
        <title>Genome assembly of Enhygromyxa salina DSM 15201.</title>
        <authorList>
            <person name="Sharma G."/>
            <person name="Subramanian S."/>
        </authorList>
    </citation>
    <scope>NUCLEOTIDE SEQUENCE [LARGE SCALE GENOMIC DNA]</scope>
    <source>
        <strain evidence="8 9">DSM 15201</strain>
    </source>
</reference>
<dbReference type="InterPro" id="IPR013325">
    <property type="entry name" value="RNA_pol_sigma_r2"/>
</dbReference>
<dbReference type="GO" id="GO:0006352">
    <property type="term" value="P:DNA-templated transcription initiation"/>
    <property type="evidence" value="ECO:0007669"/>
    <property type="project" value="InterPro"/>
</dbReference>
<dbReference type="InterPro" id="IPR039425">
    <property type="entry name" value="RNA_pol_sigma-70-like"/>
</dbReference>
<evidence type="ECO:0000256" key="5">
    <source>
        <dbReference type="ARBA" id="ARBA00023163"/>
    </source>
</evidence>
<name>A0A0C2DJ14_9BACT</name>
<dbReference type="Gene3D" id="1.10.1740.10">
    <property type="match status" value="1"/>
</dbReference>
<dbReference type="GO" id="GO:0016987">
    <property type="term" value="F:sigma factor activity"/>
    <property type="evidence" value="ECO:0007669"/>
    <property type="project" value="UniProtKB-KW"/>
</dbReference>
<accession>A0A0C2DJ14</accession>
<sequence>MNAPLPSRPARDFAPADFEPLYRNNYAFVWRCARRMAVAQDELDDVIQDVFVIAYRRRDRLEPGVEPSTWLFGILRNVVRNRGRGRARHRRRVDAFAEHVDLLEQQRRRLQTERLLGDALLTEFLRELDEHQRAVFVLAELEGYTGREIAQTLSINPNTAHSRLRLARRAFCAHFGLEPNRQAVASATRELRERPDTPPEQARARSWGLVLAAISRPGLALAPATGLAGLVSAKITAVLAGVGVVSVAVLGWVAAAPIVPREDPNTALATGTAIPRAETLEPVEVVTPIEPSETIDETIEPPVVVQRARPRGALDVPSSPDPAEALRRARAALIASDPPRALDELESIPHAEPRLLGQRAATRVAALCKLGEIERAQATVAQLREREPDSPMLARIETACW</sequence>
<feature type="domain" description="RNA polymerase sigma factor 70 region 4 type 2" evidence="7">
    <location>
        <begin position="121"/>
        <end position="170"/>
    </location>
</feature>
<dbReference type="PANTHER" id="PTHR43133:SF8">
    <property type="entry name" value="RNA POLYMERASE SIGMA FACTOR HI_1459-RELATED"/>
    <property type="match status" value="1"/>
</dbReference>
<proteinExistence type="inferred from homology"/>
<keyword evidence="3" id="KW-0731">Sigma factor</keyword>
<evidence type="ECO:0000256" key="4">
    <source>
        <dbReference type="ARBA" id="ARBA00023125"/>
    </source>
</evidence>
<protein>
    <submittedName>
        <fullName evidence="8">Putative RNA polymerase ECF-subfamily sigma factor</fullName>
    </submittedName>
</protein>
<dbReference type="EMBL" id="JMCC02000001">
    <property type="protein sequence ID" value="KIG19662.1"/>
    <property type="molecule type" value="Genomic_DNA"/>
</dbReference>
<dbReference type="NCBIfam" id="TIGR02937">
    <property type="entry name" value="sigma70-ECF"/>
    <property type="match status" value="1"/>
</dbReference>
<evidence type="ECO:0000259" key="7">
    <source>
        <dbReference type="Pfam" id="PF08281"/>
    </source>
</evidence>
<dbReference type="Proteomes" id="UP000031599">
    <property type="component" value="Unassembled WGS sequence"/>
</dbReference>
<dbReference type="InterPro" id="IPR013249">
    <property type="entry name" value="RNA_pol_sigma70_r4_t2"/>
</dbReference>
<dbReference type="AlphaFoldDB" id="A0A0C2DJ14"/>
<evidence type="ECO:0000313" key="8">
    <source>
        <dbReference type="EMBL" id="KIG19662.1"/>
    </source>
</evidence>
<evidence type="ECO:0000256" key="3">
    <source>
        <dbReference type="ARBA" id="ARBA00023082"/>
    </source>
</evidence>
<evidence type="ECO:0000259" key="6">
    <source>
        <dbReference type="Pfam" id="PF04542"/>
    </source>
</evidence>
<dbReference type="SUPFAM" id="SSF88946">
    <property type="entry name" value="Sigma2 domain of RNA polymerase sigma factors"/>
    <property type="match status" value="1"/>
</dbReference>
<gene>
    <name evidence="8" type="ORF">DB30_00171</name>
</gene>
<dbReference type="PANTHER" id="PTHR43133">
    <property type="entry name" value="RNA POLYMERASE ECF-TYPE SIGMA FACTO"/>
    <property type="match status" value="1"/>
</dbReference>
<organism evidence="8 9">
    <name type="scientific">Enhygromyxa salina</name>
    <dbReference type="NCBI Taxonomy" id="215803"/>
    <lineage>
        <taxon>Bacteria</taxon>
        <taxon>Pseudomonadati</taxon>
        <taxon>Myxococcota</taxon>
        <taxon>Polyangia</taxon>
        <taxon>Nannocystales</taxon>
        <taxon>Nannocystaceae</taxon>
        <taxon>Enhygromyxa</taxon>
    </lineage>
</organism>
<dbReference type="SUPFAM" id="SSF88659">
    <property type="entry name" value="Sigma3 and sigma4 domains of RNA polymerase sigma factors"/>
    <property type="match status" value="1"/>
</dbReference>
<dbReference type="Pfam" id="PF04542">
    <property type="entry name" value="Sigma70_r2"/>
    <property type="match status" value="1"/>
</dbReference>
<keyword evidence="4" id="KW-0238">DNA-binding</keyword>
<dbReference type="GO" id="GO:0003677">
    <property type="term" value="F:DNA binding"/>
    <property type="evidence" value="ECO:0007669"/>
    <property type="project" value="UniProtKB-KW"/>
</dbReference>
<dbReference type="CDD" id="cd06171">
    <property type="entry name" value="Sigma70_r4"/>
    <property type="match status" value="1"/>
</dbReference>
<dbReference type="Gene3D" id="1.10.10.10">
    <property type="entry name" value="Winged helix-like DNA-binding domain superfamily/Winged helix DNA-binding domain"/>
    <property type="match status" value="1"/>
</dbReference>
<evidence type="ECO:0000256" key="2">
    <source>
        <dbReference type="ARBA" id="ARBA00023015"/>
    </source>
</evidence>